<dbReference type="EMBL" id="CACVKT020003687">
    <property type="protein sequence ID" value="CAC5385125.1"/>
    <property type="molecule type" value="Genomic_DNA"/>
</dbReference>
<feature type="region of interest" description="Disordered" evidence="1">
    <location>
        <begin position="381"/>
        <end position="402"/>
    </location>
</feature>
<keyword evidence="4" id="KW-1185">Reference proteome</keyword>
<dbReference type="OrthoDB" id="6097518at2759"/>
<feature type="region of interest" description="Disordered" evidence="1">
    <location>
        <begin position="178"/>
        <end position="197"/>
    </location>
</feature>
<accession>A0A6J8BME9</accession>
<evidence type="ECO:0000256" key="2">
    <source>
        <dbReference type="SAM" id="SignalP"/>
    </source>
</evidence>
<feature type="compositionally biased region" description="Low complexity" evidence="1">
    <location>
        <begin position="661"/>
        <end position="673"/>
    </location>
</feature>
<feature type="compositionally biased region" description="Polar residues" evidence="1">
    <location>
        <begin position="420"/>
        <end position="431"/>
    </location>
</feature>
<protein>
    <submittedName>
        <fullName evidence="3">Uncharacterized protein</fullName>
    </submittedName>
</protein>
<evidence type="ECO:0000313" key="4">
    <source>
        <dbReference type="Proteomes" id="UP000507470"/>
    </source>
</evidence>
<gene>
    <name evidence="3" type="ORF">MCOR_20700</name>
</gene>
<feature type="compositionally biased region" description="Low complexity" evidence="1">
    <location>
        <begin position="609"/>
        <end position="624"/>
    </location>
</feature>
<dbReference type="Proteomes" id="UP000507470">
    <property type="component" value="Unassembled WGS sequence"/>
</dbReference>
<dbReference type="AlphaFoldDB" id="A0A6J8BME9"/>
<dbReference type="Gene3D" id="2.10.50.10">
    <property type="entry name" value="Tumor Necrosis Factor Receptor, subunit A, domain 2"/>
    <property type="match status" value="1"/>
</dbReference>
<feature type="compositionally biased region" description="Polar residues" evidence="1">
    <location>
        <begin position="445"/>
        <end position="463"/>
    </location>
</feature>
<proteinExistence type="predicted"/>
<keyword evidence="2" id="KW-0732">Signal</keyword>
<feature type="region of interest" description="Disordered" evidence="1">
    <location>
        <begin position="603"/>
        <end position="692"/>
    </location>
</feature>
<feature type="compositionally biased region" description="Basic and acidic residues" evidence="1">
    <location>
        <begin position="674"/>
        <end position="684"/>
    </location>
</feature>
<organism evidence="3 4">
    <name type="scientific">Mytilus coruscus</name>
    <name type="common">Sea mussel</name>
    <dbReference type="NCBI Taxonomy" id="42192"/>
    <lineage>
        <taxon>Eukaryota</taxon>
        <taxon>Metazoa</taxon>
        <taxon>Spiralia</taxon>
        <taxon>Lophotrochozoa</taxon>
        <taxon>Mollusca</taxon>
        <taxon>Bivalvia</taxon>
        <taxon>Autobranchia</taxon>
        <taxon>Pteriomorphia</taxon>
        <taxon>Mytilida</taxon>
        <taxon>Mytiloidea</taxon>
        <taxon>Mytilidae</taxon>
        <taxon>Mytilinae</taxon>
        <taxon>Mytilus</taxon>
    </lineage>
</organism>
<feature type="compositionally biased region" description="Low complexity" evidence="1">
    <location>
        <begin position="533"/>
        <end position="549"/>
    </location>
</feature>
<reference evidence="3 4" key="1">
    <citation type="submission" date="2020-06" db="EMBL/GenBank/DDBJ databases">
        <authorList>
            <person name="Li R."/>
            <person name="Bekaert M."/>
        </authorList>
    </citation>
    <scope>NUCLEOTIDE SEQUENCE [LARGE SCALE GENOMIC DNA]</scope>
    <source>
        <strain evidence="4">wild</strain>
    </source>
</reference>
<evidence type="ECO:0000313" key="3">
    <source>
        <dbReference type="EMBL" id="CAC5385125.1"/>
    </source>
</evidence>
<evidence type="ECO:0000256" key="1">
    <source>
        <dbReference type="SAM" id="MobiDB-lite"/>
    </source>
</evidence>
<feature type="compositionally biased region" description="Basic and acidic residues" evidence="1">
    <location>
        <begin position="339"/>
        <end position="357"/>
    </location>
</feature>
<sequence length="692" mass="75741">MVTYAVFVFLITLSITSALKQCNANQKLRINKDGVEICCSTVKCGESKTFKYCTNDGGSDRCIDCPPGTFTRDKFDTKLFPPHNPEKWQEEPRICASLPSCDAEENILVGTKCRCNLDKGYFGEDANNCLLDPRNCKNRGVQLTIQGSCVPCPADTFKPEDGDYKQCRNKTKCKANEEETYPGSSTSDRRCKKKEITQTTTVGPPVMNITSVPDKSSEEKSTPVEAWLIPVLIVILLILGVFGCYRYRQRVLEFCENIKKDHHEESEIHELEPLTAIPGNGSYVVLHTDSKVYSNGNLNAPHGHHYENGGEINRNLNNTGGFGGSASQNGFSGNRKTNLKVDAESPNNPKEHTDPKLVVESPNNPREQTDLKVVDEIPNIQDRKKDKSNGIPTTVKGATSIPLRGQDGYVSLGDSLYDNDPTSSGYSGNQEDTSESIKSQERCLLSNNSTEEFMPTSSGNIPTPSLLGSLETTHDSTNSKETCSTGKGVGPKSDTGEDHIKNNKRGPVLNLSEKKNEACTDRPVGKVSPTVRSDPQNQQSPNASQNDDQVQPLNTTVGGIDIGTASNNDSYKFVPSHANRLEFSSENGENLVAADTQELNEPMNDRTQESSSQDSIQSVSQPQSFNGIRTTEPEGNGTNSSENGTPQTFRTRSGREVCTPESANNSQESSIEQNSREDNSHQSEEASSMDNF</sequence>
<feature type="chain" id="PRO_5026822964" evidence="2">
    <location>
        <begin position="19"/>
        <end position="692"/>
    </location>
</feature>
<feature type="region of interest" description="Disordered" evidence="1">
    <location>
        <begin position="414"/>
        <end position="562"/>
    </location>
</feature>
<feature type="compositionally biased region" description="Polar residues" evidence="1">
    <location>
        <begin position="636"/>
        <end position="651"/>
    </location>
</feature>
<feature type="compositionally biased region" description="Basic and acidic residues" evidence="1">
    <location>
        <begin position="512"/>
        <end position="524"/>
    </location>
</feature>
<feature type="region of interest" description="Disordered" evidence="1">
    <location>
        <begin position="304"/>
        <end position="367"/>
    </location>
</feature>
<name>A0A6J8BME9_MYTCO</name>
<feature type="compositionally biased region" description="Polar residues" evidence="1">
    <location>
        <begin position="314"/>
        <end position="336"/>
    </location>
</feature>
<feature type="signal peptide" evidence="2">
    <location>
        <begin position="1"/>
        <end position="18"/>
    </location>
</feature>